<reference evidence="3 4" key="1">
    <citation type="submission" date="2018-06" db="EMBL/GenBank/DDBJ databases">
        <authorList>
            <consortium name="Pathogen Informatics"/>
            <person name="Doyle S."/>
        </authorList>
    </citation>
    <scope>NUCLEOTIDE SEQUENCE [LARGE SCALE GENOMIC DNA]</scope>
    <source>
        <strain evidence="3 4">NCTC11544</strain>
    </source>
</reference>
<dbReference type="InterPro" id="IPR008964">
    <property type="entry name" value="Invasin/intimin_cell_adhesion"/>
</dbReference>
<sequence length="1206" mass="124955">MPTINNPNATIHSLLITGDNSPADGQTTNTVVAQVYDGDVAPLSGQMVTFDVDEGASIQNQVESNEQGFATATLTSTTAGVYTVTASINDSQKTVSSTFVPSDDGDGNNPNAVIESLYVSRDNAQADGAATNEVTAEVTDGDSGLLANQSVTFEADNGAVIQSPVLTDELGKARATLTSTEAMVVTVTATINASSSDVEVVFDESNSNDPTAYLAVLQTTDNNAVADGTTTNKVTAEVVGEGGKLLADQSVTFTVDSGAEIVSPGLTNTSGKATTTLTSLTPGKATVTASINDSSLETEVNFVEDGGNDPTAFISFFMVTEDDAVANGIDANEVTAEIVSGDNRLLAGQSVDFQVTNGAVVDSPVVTNPQGKAVTTLTSMRPGLSTVTALINNSKKSLNVVFTEPEGNDPTAEISSLRTLGDLAAADGQATNSVMVEVVDSNNVLLANQSVTFTATNDAVIVSPVLTDEHGKATTTLTSTVEGPVTVTAAINASTRSTDVTFSEGDITNPDAVIAGVYIGINNAVADGVAVNTVMAEVVDGDNRLLANQSVRFEADNGAVIQVTPVMTDERGKATASVSSLTTGACQVTASINDSTESTTINFVEWGGNDPEAVIGGLLVARDNAQADGIESNEVTVTVIDGDYHALAAQEVLFEADNGAVIQESARTDTAGKATTTLTNTTAGPSTVTASINDSTESVVVSFLDEHSTDVIDILVSDKAAIYNDGKDAATLTVSVLDVNNEMVAGTTVTWSTTLGTLESATSETDVNGQAQVMLTADGDIGNAVVTATLDNGDKATSTISVQDVAETYTIIDLDQDNILVDDGVDSANLAAIVLYRDGAPVSHNSIPVYWETTLGTLRAATTQTDQSAWVENYLTDQGDVGTAVVTARLDNNSQVTFIVEIIDKNTTLSLSALTTDKSAIMNNGVDSATVTATVMNQGEPVGGETVTWQTSSGALSEASTVTGADGKTSVTLTDVGDKGDCIVVATLGNDSHKELKINILEAPRITGVYDDVGETQQDIQNYGTTDDMAPTLRGTAEAGGEVTLYRDGTSLATLQADDTGQWRYTVPVRYDGVYHYTVTTADDEVHTASEEFVLTIANPHASTPIVGAMVQNGTFLDNGESKTYTSGGLKYYVWGEPGRRVTLGLRNPAGKVSNASFGSPTVPDSGVIAITRKFDFDGDGEYTAYAHYAGESESDATYKFTLTKS</sequence>
<dbReference type="Pfam" id="PF02369">
    <property type="entry name" value="Big_1"/>
    <property type="match status" value="9"/>
</dbReference>
<evidence type="ECO:0000256" key="1">
    <source>
        <dbReference type="ARBA" id="ARBA00010116"/>
    </source>
</evidence>
<dbReference type="SMART" id="SM00634">
    <property type="entry name" value="BID_1"/>
    <property type="match status" value="9"/>
</dbReference>
<dbReference type="InterPro" id="IPR051715">
    <property type="entry name" value="Intimin-Invasin_domain"/>
</dbReference>
<dbReference type="PANTHER" id="PTHR39576">
    <property type="entry name" value="ATTACHING AND EFFACING PROTEIN HOMOLOG-RELATED-RELATED"/>
    <property type="match status" value="1"/>
</dbReference>
<feature type="domain" description="Big-1" evidence="2">
    <location>
        <begin position="11"/>
        <end position="100"/>
    </location>
</feature>
<name>A0A380AJS1_9GAMM</name>
<feature type="domain" description="Big-1" evidence="2">
    <location>
        <begin position="711"/>
        <end position="803"/>
    </location>
</feature>
<feature type="domain" description="Big-1" evidence="2">
    <location>
        <begin position="911"/>
        <end position="1001"/>
    </location>
</feature>
<dbReference type="Proteomes" id="UP000255529">
    <property type="component" value="Unassembled WGS sequence"/>
</dbReference>
<dbReference type="Gene3D" id="2.60.40.10">
    <property type="entry name" value="Immunoglobulins"/>
    <property type="match status" value="11"/>
</dbReference>
<feature type="domain" description="Big-1" evidence="2">
    <location>
        <begin position="514"/>
        <end position="604"/>
    </location>
</feature>
<feature type="domain" description="Big-1" evidence="2">
    <location>
        <begin position="414"/>
        <end position="503"/>
    </location>
</feature>
<organism evidence="3 4">
    <name type="scientific">Serratia quinivorans</name>
    <dbReference type="NCBI Taxonomy" id="137545"/>
    <lineage>
        <taxon>Bacteria</taxon>
        <taxon>Pseudomonadati</taxon>
        <taxon>Pseudomonadota</taxon>
        <taxon>Gammaproteobacteria</taxon>
        <taxon>Enterobacterales</taxon>
        <taxon>Yersiniaceae</taxon>
        <taxon>Serratia</taxon>
    </lineage>
</organism>
<dbReference type="PROSITE" id="PS51127">
    <property type="entry name" value="BIG1"/>
    <property type="match status" value="9"/>
</dbReference>
<dbReference type="AlphaFoldDB" id="A0A380AJS1"/>
<evidence type="ECO:0000259" key="2">
    <source>
        <dbReference type="PROSITE" id="PS51127"/>
    </source>
</evidence>
<evidence type="ECO:0000313" key="3">
    <source>
        <dbReference type="EMBL" id="SUI81198.1"/>
    </source>
</evidence>
<gene>
    <name evidence="3" type="ORF">NCTC11544_04256</name>
</gene>
<dbReference type="InterPro" id="IPR013783">
    <property type="entry name" value="Ig-like_fold"/>
</dbReference>
<dbReference type="SUPFAM" id="SSF49373">
    <property type="entry name" value="Invasin/intimin cell-adhesion fragments"/>
    <property type="match status" value="10"/>
</dbReference>
<feature type="domain" description="Big-1" evidence="2">
    <location>
        <begin position="214"/>
        <end position="303"/>
    </location>
</feature>
<dbReference type="PANTHER" id="PTHR39576:SF2">
    <property type="entry name" value="ATTACHING AND EFFACING PROTEIN HOMOLOG-RELATED"/>
    <property type="match status" value="1"/>
</dbReference>
<dbReference type="InterPro" id="IPR003344">
    <property type="entry name" value="Big_1_dom"/>
</dbReference>
<feature type="domain" description="Big-1" evidence="2">
    <location>
        <begin position="615"/>
        <end position="704"/>
    </location>
</feature>
<accession>A0A380AJS1</accession>
<comment type="similarity">
    <text evidence="1">Belongs to the intimin/invasin family.</text>
</comment>
<evidence type="ECO:0000313" key="4">
    <source>
        <dbReference type="Proteomes" id="UP000255529"/>
    </source>
</evidence>
<feature type="domain" description="Big-1" evidence="2">
    <location>
        <begin position="314"/>
        <end position="403"/>
    </location>
</feature>
<proteinExistence type="inferred from homology"/>
<feature type="domain" description="Big-1" evidence="2">
    <location>
        <begin position="114"/>
        <end position="201"/>
    </location>
</feature>
<dbReference type="GO" id="GO:0009279">
    <property type="term" value="C:cell outer membrane"/>
    <property type="evidence" value="ECO:0007669"/>
    <property type="project" value="TreeGrafter"/>
</dbReference>
<dbReference type="EMBL" id="UGYN01000002">
    <property type="protein sequence ID" value="SUI81198.1"/>
    <property type="molecule type" value="Genomic_DNA"/>
</dbReference>
<protein>
    <submittedName>
        <fullName evidence="3">Invasin</fullName>
    </submittedName>
</protein>